<organism evidence="1 2">
    <name type="scientific">Paxillus rubicundulus Ve08.2h10</name>
    <dbReference type="NCBI Taxonomy" id="930991"/>
    <lineage>
        <taxon>Eukaryota</taxon>
        <taxon>Fungi</taxon>
        <taxon>Dikarya</taxon>
        <taxon>Basidiomycota</taxon>
        <taxon>Agaricomycotina</taxon>
        <taxon>Agaricomycetes</taxon>
        <taxon>Agaricomycetidae</taxon>
        <taxon>Boletales</taxon>
        <taxon>Paxilineae</taxon>
        <taxon>Paxillaceae</taxon>
        <taxon>Paxillus</taxon>
    </lineage>
</organism>
<dbReference type="InParanoid" id="A0A0D0D5F2"/>
<reference evidence="2" key="2">
    <citation type="submission" date="2015-01" db="EMBL/GenBank/DDBJ databases">
        <title>Evolutionary Origins and Diversification of the Mycorrhizal Mutualists.</title>
        <authorList>
            <consortium name="DOE Joint Genome Institute"/>
            <consortium name="Mycorrhizal Genomics Consortium"/>
            <person name="Kohler A."/>
            <person name="Kuo A."/>
            <person name="Nagy L.G."/>
            <person name="Floudas D."/>
            <person name="Copeland A."/>
            <person name="Barry K.W."/>
            <person name="Cichocki N."/>
            <person name="Veneault-Fourrey C."/>
            <person name="LaButti K."/>
            <person name="Lindquist E.A."/>
            <person name="Lipzen A."/>
            <person name="Lundell T."/>
            <person name="Morin E."/>
            <person name="Murat C."/>
            <person name="Riley R."/>
            <person name="Ohm R."/>
            <person name="Sun H."/>
            <person name="Tunlid A."/>
            <person name="Henrissat B."/>
            <person name="Grigoriev I.V."/>
            <person name="Hibbett D.S."/>
            <person name="Martin F."/>
        </authorList>
    </citation>
    <scope>NUCLEOTIDE SEQUENCE [LARGE SCALE GENOMIC DNA]</scope>
    <source>
        <strain evidence="2">Ve08.2h10</strain>
    </source>
</reference>
<accession>A0A0D0D5F2</accession>
<protein>
    <submittedName>
        <fullName evidence="1">Uncharacterized protein</fullName>
    </submittedName>
</protein>
<gene>
    <name evidence="1" type="ORF">PAXRUDRAFT_111462</name>
</gene>
<evidence type="ECO:0000313" key="2">
    <source>
        <dbReference type="Proteomes" id="UP000054538"/>
    </source>
</evidence>
<sequence length="93" mass="10014">LEMGANFSEEESVFQLLTGLPLSSKWRMFKSQLEQRLHDAYSGTVITSALGVGNSISATFQHNAMTFNSCSTHICGEVSCQLNDKALAGPGSE</sequence>
<name>A0A0D0D5F2_9AGAM</name>
<dbReference type="AlphaFoldDB" id="A0A0D0D5F2"/>
<dbReference type="HOGENOM" id="CLU_105951_1_0_1"/>
<dbReference type="EMBL" id="KN825338">
    <property type="protein sequence ID" value="KIK91867.1"/>
    <property type="molecule type" value="Genomic_DNA"/>
</dbReference>
<proteinExistence type="predicted"/>
<dbReference type="OrthoDB" id="2688793at2759"/>
<keyword evidence="2" id="KW-1185">Reference proteome</keyword>
<feature type="non-terminal residue" evidence="1">
    <location>
        <position position="1"/>
    </location>
</feature>
<feature type="non-terminal residue" evidence="1">
    <location>
        <position position="93"/>
    </location>
</feature>
<dbReference type="Proteomes" id="UP000054538">
    <property type="component" value="Unassembled WGS sequence"/>
</dbReference>
<reference evidence="1 2" key="1">
    <citation type="submission" date="2014-04" db="EMBL/GenBank/DDBJ databases">
        <authorList>
            <consortium name="DOE Joint Genome Institute"/>
            <person name="Kuo A."/>
            <person name="Kohler A."/>
            <person name="Jargeat P."/>
            <person name="Nagy L.G."/>
            <person name="Floudas D."/>
            <person name="Copeland A."/>
            <person name="Barry K.W."/>
            <person name="Cichocki N."/>
            <person name="Veneault-Fourrey C."/>
            <person name="LaButti K."/>
            <person name="Lindquist E.A."/>
            <person name="Lipzen A."/>
            <person name="Lundell T."/>
            <person name="Morin E."/>
            <person name="Murat C."/>
            <person name="Sun H."/>
            <person name="Tunlid A."/>
            <person name="Henrissat B."/>
            <person name="Grigoriev I.V."/>
            <person name="Hibbett D.S."/>
            <person name="Martin F."/>
            <person name="Nordberg H.P."/>
            <person name="Cantor M.N."/>
            <person name="Hua S.X."/>
        </authorList>
    </citation>
    <scope>NUCLEOTIDE SEQUENCE [LARGE SCALE GENOMIC DNA]</scope>
    <source>
        <strain evidence="1 2">Ve08.2h10</strain>
    </source>
</reference>
<evidence type="ECO:0000313" key="1">
    <source>
        <dbReference type="EMBL" id="KIK91867.1"/>
    </source>
</evidence>